<dbReference type="GO" id="GO:0006508">
    <property type="term" value="P:proteolysis"/>
    <property type="evidence" value="ECO:0007669"/>
    <property type="project" value="UniProtKB-KW"/>
</dbReference>
<dbReference type="InterPro" id="IPR051346">
    <property type="entry name" value="OTU_Deubiquitinase"/>
</dbReference>
<evidence type="ECO:0000256" key="5">
    <source>
        <dbReference type="ARBA" id="ARBA00022801"/>
    </source>
</evidence>
<dbReference type="Gene3D" id="3.40.50.300">
    <property type="entry name" value="P-loop containing nucleotide triphosphate hydrolases"/>
    <property type="match status" value="1"/>
</dbReference>
<sequence length="2700" mass="304706">MVMSLLEGVFNHLVLPPKLPGRQDPHLEDESQDFIRRLIKAVDTLSTTTNNVQDLDDALNSVRQSLRLCSLLNRGRLDKDTLLSALQNLGSEQLVLYVVEQNAAVLIRRNNSSGGVISVIFEAFEASATTEEVLASENALSWDFPGRACEVPGTRFSTQDFQDNLAEFLEKASMDTLSRLVAHTRKANADLSEVRDVTDPALITQMLMPLLETLGGPTQVPKLRKRVRDDVNIDFESGEGAIPPFRRHPFWLILRVAVQRQLCLSMGDIEGRACYKFIIATVLVHLLQDVFGQLRPELTLLLRAKLSRRLAKLEQERSQQQFNTSIYDFLFQSTSPGFKNAIESVNGSINQDWRNFKSKTKRWVKKLPNYAPPGDLRLSLPNSGRHLNDLLQMRPVQQNQTTTLQSLRINDEGIKQVQKFTKRYFDLAEMERRIERDATRHVNNETSHDQPMERCVELAEYICEYFDRVGVESYASNAELMSTFVLNVFDLWVLMDVVALQACPLLHDFHPVFTPQLLDCLQLPNPGDFSRLQNIQQYLQQRIDDCRLKSHDIFIGSESANSLASKYVAQSTALQLLKNEIEMESAEAREEKEKEWEEAFETCTALSQEMAGLTCVCTFAGEDGKRTKEDIISCMKCFLWRKQNRLEIQVHEDFLPSHNSITASIVFELAIPRAIEAYRNVTFKIIRDLFWPEGTTQANPPLLLENFTQLQSYKKPKCTTGGLTLASQTKSFLQTHWEGLKVKRTSLADVLLPHAPQFELYDSGWNIWVKDIDRRALTLQHHCGIFVPKCLEENVLPPKAHPPAVVDDPTSYAVIANQRECPQSMSLHEFSAYQNLLSGKSRRWMNILVELGSSNLSFSNHDTVKLLSQLAVQAGPAKVGHRLREGYMVFDDDTFCHRLAMMLQHKIDGISSNWREMNCMDLCITLAQRLDSFASSRLARSKADSLIKFARKATLFWISRLREEINGAKDSSTERAAGYAFKAAILCRRTFATTSATLDAEDIQAYCEASVALQENMIGNFESDPALRAMLIRDSRMACSLQNLVKESIAAHPQSLGAAISNGWSMFDSKSTRFTDWTALEGQGPWMAAHIITTFSTYGHSFSPRQTVHFNFVEGFLLVDGKPLGKLPLKISQSDVVKELFSNAHLRTYPSMHSGMSHRLANAVEGNEVHFGLRHEEVVIKTVSSRGTMELIPRSVFSKNGAVDLPVSLLENCIHWLNLSTGYLEIRRKPKIWKSRLRDWVIDLHLREGRRGTDRISRLVDPHSPTAFQVAKLFEHFEQPGRLTIYQPTMNKLTVDVNRFELSFHVNRNGRLKERKLGKVIDEDQDAGCLYGLLSKLVLHDAVNRTKRSIIVPLGRSLYRISGMHVQVTIDSSSSITYATFEIDEALGRLTCPPEPALVYAKAHLHALTSFPLPDPLTGRTGTEEAVQILQSGVAQPWSPLGDIATTRLDSIANLSPARDFYPKDKRRLQNVKWNPNLSVTVQHDRFETLARDLLRKSHRLQPFVRNTLEVEEVEPPSHLRRRGEILRSLYEPRSLHPLCVQLPSANSTFDRAYQSRDQHVNFQEALNVIRITKCVFRRPFSLSGKTNLQEMLRGHRLIGGFQQGDTPPAALAKLIDEDVVDQLGQLIQFSRQLEPVHLYSLAFRLSLLAFQPQANMDMLEILVAFARLDALKVIAPPPHAVFIDFDVSVPTTDLLEKLIRPLWPEFKPYTQRKIQDARDRHIFRCEEDSRRLARWFTRQWPAAKLSVDGLKPGTQLIDESEALEAVLPTWQRLIHNLELSQYIQDVQAVLNRYIVEEAAAIHDSPTNPGSASFASVTRKGPVIPSLSSDLLTKYLPQAFENVSFPSPSQLVLKRIAPGPVITAPSKQMEELESVLNVFAESTDGLRKQYGNDLKRSLHAMKQGSASVSNFVLNLRENYHSQAQISAIIEQAGMALMFLDEKINGALANGDRRAVWLQLGNLWPCATKVTLLEQLRSSARVKFGAGMKEAVVRYGVMITKLQWLQRVLHALLTNSNMKLQEALENTGHQNWNPMDFPDWLLVELEGDLLIRPSQIDVARAIISPRSGTNSVLQMNMGQGKTSCIVPMAMAGLGSNQNQIARLVVPKALLLQTAQVVQSRIGGLVGREIRHIPFSRRTPATIDQLRLYSELHKEIRRDCGVILTTSDHLLSYKLSGLQRLVDSKTEEARFMVGFQEELTRFSRDVIDESDFTLAVKTQLIYPSGPRIHVDGAPQRWLVAEALVSMIEDHLPGLRSRGVEIVRLHNTQGSFPMVHFLRHEAEDELHRVIIDDICNGRAPFLRPEESGVPPKELRKHIRRLLSEASTKKQDKHGLKQSICCFADQESAPRVLLLVRGLLLNRILLLCLKKRWNVQYGLHPGREPIAVPFEAKGVPSENSEFGHPDVAIILTILSFYYGGLNQVQFRQSLGHVLKSDDPAAEFDRWTNGCDSLPASLRTWSVINIDDSSQIDELWAHLRFDRDVLNHYMNNFVFPVHAKQSTVKLSASAWDIPGFPKPHKANLPGARTSGFSGTKDNEMLLPMTIRQDDLPSLVHTNAEVLSSLLQQRNRRYCLAARASQRMTEEQLLEALSVKGIKVLIDAGAYILESSNAALAKKWLEVDSSPKAAVYFEQDNRAWVLYRGGKEKRAPLVTTPFANNLSECLVFLDEAHCRGTDLKLPPGAQGAVTLALGQTKDHTVQGKKN</sequence>
<proteinExistence type="predicted"/>
<feature type="domain" description="DUF3645" evidence="8">
    <location>
        <begin position="2376"/>
        <end position="2408"/>
    </location>
</feature>
<dbReference type="InterPro" id="IPR022099">
    <property type="entry name" value="DUF3638"/>
</dbReference>
<gene>
    <name evidence="10" type="ORF">VP1G_03790</name>
</gene>
<evidence type="ECO:0000256" key="3">
    <source>
        <dbReference type="ARBA" id="ARBA00022670"/>
    </source>
</evidence>
<dbReference type="Pfam" id="PF20255">
    <property type="entry name" value="DUF6606"/>
    <property type="match status" value="1"/>
</dbReference>
<evidence type="ECO:0000313" key="11">
    <source>
        <dbReference type="Proteomes" id="UP000078576"/>
    </source>
</evidence>
<keyword evidence="11" id="KW-1185">Reference proteome</keyword>
<feature type="domain" description="DUF3638" evidence="7">
    <location>
        <begin position="2028"/>
        <end position="2251"/>
    </location>
</feature>
<evidence type="ECO:0000259" key="7">
    <source>
        <dbReference type="Pfam" id="PF12340"/>
    </source>
</evidence>
<evidence type="ECO:0000256" key="1">
    <source>
        <dbReference type="ARBA" id="ARBA00000707"/>
    </source>
</evidence>
<comment type="catalytic activity">
    <reaction evidence="1">
        <text>Thiol-dependent hydrolysis of ester, thioester, amide, peptide and isopeptide bonds formed by the C-terminal Gly of ubiquitin (a 76-residue protein attached to proteins as an intracellular targeting signal).</text>
        <dbReference type="EC" id="3.4.19.12"/>
    </reaction>
</comment>
<keyword evidence="3" id="KW-0645">Protease</keyword>
<evidence type="ECO:0000313" key="10">
    <source>
        <dbReference type="EMBL" id="KUI56442.1"/>
    </source>
</evidence>
<dbReference type="PANTHER" id="PTHR13367">
    <property type="entry name" value="UBIQUITIN THIOESTERASE"/>
    <property type="match status" value="1"/>
</dbReference>
<name>A0A194UXI3_CYTMA</name>
<reference evidence="11" key="1">
    <citation type="submission" date="2014-12" db="EMBL/GenBank/DDBJ databases">
        <title>Genome Sequence of Valsa Canker Pathogens Uncovers a Specific Adaption of Colonization on Woody Bark.</title>
        <authorList>
            <person name="Yin Z."/>
            <person name="Liu H."/>
            <person name="Gao X."/>
            <person name="Li Z."/>
            <person name="Song N."/>
            <person name="Ke X."/>
            <person name="Dai Q."/>
            <person name="Wu Y."/>
            <person name="Sun Y."/>
            <person name="Xu J.-R."/>
            <person name="Kang Z.K."/>
            <person name="Wang L."/>
            <person name="Huang L."/>
        </authorList>
    </citation>
    <scope>NUCLEOTIDE SEQUENCE [LARGE SCALE GENOMIC DNA]</scope>
    <source>
        <strain evidence="11">SXYL134</strain>
    </source>
</reference>
<dbReference type="Pfam" id="PF12340">
    <property type="entry name" value="DUF3638"/>
    <property type="match status" value="1"/>
</dbReference>
<feature type="domain" description="DUF6606" evidence="9">
    <location>
        <begin position="9"/>
        <end position="288"/>
    </location>
</feature>
<keyword evidence="4" id="KW-0833">Ubl conjugation pathway</keyword>
<evidence type="ECO:0000256" key="2">
    <source>
        <dbReference type="ARBA" id="ARBA00012759"/>
    </source>
</evidence>
<organism evidence="10 11">
    <name type="scientific">Cytospora mali</name>
    <name type="common">Apple Valsa canker fungus</name>
    <name type="synonym">Valsa mali</name>
    <dbReference type="NCBI Taxonomy" id="578113"/>
    <lineage>
        <taxon>Eukaryota</taxon>
        <taxon>Fungi</taxon>
        <taxon>Dikarya</taxon>
        <taxon>Ascomycota</taxon>
        <taxon>Pezizomycotina</taxon>
        <taxon>Sordariomycetes</taxon>
        <taxon>Sordariomycetidae</taxon>
        <taxon>Diaporthales</taxon>
        <taxon>Cytosporaceae</taxon>
        <taxon>Cytospora</taxon>
    </lineage>
</organism>
<accession>A0A194UXI3</accession>
<dbReference type="InterPro" id="IPR046541">
    <property type="entry name" value="DUF6606"/>
</dbReference>
<dbReference type="InterPro" id="IPR022105">
    <property type="entry name" value="DUF3645"/>
</dbReference>
<keyword evidence="5" id="KW-0378">Hydrolase</keyword>
<evidence type="ECO:0000256" key="6">
    <source>
        <dbReference type="ARBA" id="ARBA00022807"/>
    </source>
</evidence>
<evidence type="ECO:0000256" key="4">
    <source>
        <dbReference type="ARBA" id="ARBA00022786"/>
    </source>
</evidence>
<evidence type="ECO:0000259" key="9">
    <source>
        <dbReference type="Pfam" id="PF20255"/>
    </source>
</evidence>
<dbReference type="EC" id="3.4.19.12" evidence="2"/>
<dbReference type="SUPFAM" id="SSF52540">
    <property type="entry name" value="P-loop containing nucleoside triphosphate hydrolases"/>
    <property type="match status" value="1"/>
</dbReference>
<evidence type="ECO:0000259" key="8">
    <source>
        <dbReference type="Pfam" id="PF12359"/>
    </source>
</evidence>
<dbReference type="GO" id="GO:0004843">
    <property type="term" value="F:cysteine-type deubiquitinase activity"/>
    <property type="evidence" value="ECO:0007669"/>
    <property type="project" value="UniProtKB-EC"/>
</dbReference>
<protein>
    <recommendedName>
        <fullName evidence="2">ubiquitinyl hydrolase 1</fullName>
        <ecNumber evidence="2">3.4.19.12</ecNumber>
    </recommendedName>
</protein>
<dbReference type="EMBL" id="KN714689">
    <property type="protein sequence ID" value="KUI56442.1"/>
    <property type="molecule type" value="Genomic_DNA"/>
</dbReference>
<keyword evidence="6" id="KW-0788">Thiol protease</keyword>
<dbReference type="InterPro" id="IPR027417">
    <property type="entry name" value="P-loop_NTPase"/>
</dbReference>
<dbReference type="PANTHER" id="PTHR13367:SF33">
    <property type="entry name" value="P-LOOP CONTAINING NUCLEOSIDE TRIPHOSPHATE HYDROLASE PROTEIN"/>
    <property type="match status" value="1"/>
</dbReference>
<dbReference type="Pfam" id="PF12359">
    <property type="entry name" value="DUF3645"/>
    <property type="match status" value="1"/>
</dbReference>
<dbReference type="Proteomes" id="UP000078576">
    <property type="component" value="Unassembled WGS sequence"/>
</dbReference>
<dbReference type="STRING" id="694573.A0A194UXI3"/>
<dbReference type="OrthoDB" id="3182339at2759"/>